<dbReference type="Gene3D" id="3.30.450.40">
    <property type="match status" value="1"/>
</dbReference>
<evidence type="ECO:0000256" key="3">
    <source>
        <dbReference type="ARBA" id="ARBA00023163"/>
    </source>
</evidence>
<dbReference type="Pfam" id="PF01614">
    <property type="entry name" value="IclR_C"/>
    <property type="match status" value="1"/>
</dbReference>
<dbReference type="PANTHER" id="PTHR30136:SF24">
    <property type="entry name" value="HTH-TYPE TRANSCRIPTIONAL REPRESSOR ALLR"/>
    <property type="match status" value="1"/>
</dbReference>
<evidence type="ECO:0000256" key="2">
    <source>
        <dbReference type="ARBA" id="ARBA00023125"/>
    </source>
</evidence>
<keyword evidence="2" id="KW-0238">DNA-binding</keyword>
<keyword evidence="1" id="KW-0805">Transcription regulation</keyword>
<evidence type="ECO:0000259" key="5">
    <source>
        <dbReference type="PROSITE" id="PS51078"/>
    </source>
</evidence>
<sequence length="253" mass="27324">MERTQAGESVLSRAVRIIEAFAPGEDWLTVTELAARTGLPLPTVSRMVSELALHGWLERDAARRVRLGVRLWEVSVRSSPALGLREAAMPVLEDLHAQIRQHAQLGVLRGNEVLFLERLSAPRAVVNYTRIAGRLSLHASSAGLVLLAHAEPDLQERILAAPLKAYTPATPTDEGQLRRILATIRQTGSVHCPGYLHPDVAGVAAPVMRGREAVAALSVVVPNAPEARGYEPLLRMAAAAVSRRLDGGTTFTQ</sequence>
<dbReference type="InterPro" id="IPR036390">
    <property type="entry name" value="WH_DNA-bd_sf"/>
</dbReference>
<dbReference type="InterPro" id="IPR050707">
    <property type="entry name" value="HTH_MetabolicPath_Reg"/>
</dbReference>
<dbReference type="EMBL" id="BAABEO010000009">
    <property type="protein sequence ID" value="GAA3676615.1"/>
    <property type="molecule type" value="Genomic_DNA"/>
</dbReference>
<protein>
    <submittedName>
        <fullName evidence="6">IclR family transcriptional regulator</fullName>
    </submittedName>
</protein>
<proteinExistence type="predicted"/>
<evidence type="ECO:0000259" key="4">
    <source>
        <dbReference type="PROSITE" id="PS51077"/>
    </source>
</evidence>
<dbReference type="InterPro" id="IPR005471">
    <property type="entry name" value="Tscrpt_reg_IclR_N"/>
</dbReference>
<reference evidence="7" key="1">
    <citation type="journal article" date="2019" name="Int. J. Syst. Evol. Microbiol.">
        <title>The Global Catalogue of Microorganisms (GCM) 10K type strain sequencing project: providing services to taxonomists for standard genome sequencing and annotation.</title>
        <authorList>
            <consortium name="The Broad Institute Genomics Platform"/>
            <consortium name="The Broad Institute Genome Sequencing Center for Infectious Disease"/>
            <person name="Wu L."/>
            <person name="Ma J."/>
        </authorList>
    </citation>
    <scope>NUCLEOTIDE SEQUENCE [LARGE SCALE GENOMIC DNA]</scope>
    <source>
        <strain evidence="7">JCM 30742</strain>
    </source>
</reference>
<dbReference type="RefSeq" id="WP_345149507.1">
    <property type="nucleotide sequence ID" value="NZ_BAABEO010000009.1"/>
</dbReference>
<dbReference type="Pfam" id="PF09339">
    <property type="entry name" value="HTH_IclR"/>
    <property type="match status" value="1"/>
</dbReference>
<dbReference type="SUPFAM" id="SSF55781">
    <property type="entry name" value="GAF domain-like"/>
    <property type="match status" value="1"/>
</dbReference>
<organism evidence="6 7">
    <name type="scientific">Arthrobacter ginkgonis</name>
    <dbReference type="NCBI Taxonomy" id="1630594"/>
    <lineage>
        <taxon>Bacteria</taxon>
        <taxon>Bacillati</taxon>
        <taxon>Actinomycetota</taxon>
        <taxon>Actinomycetes</taxon>
        <taxon>Micrococcales</taxon>
        <taxon>Micrococcaceae</taxon>
        <taxon>Arthrobacter</taxon>
    </lineage>
</organism>
<gene>
    <name evidence="6" type="ORF">GCM10023081_13650</name>
</gene>
<feature type="domain" description="HTH iclR-type" evidence="4">
    <location>
        <begin position="8"/>
        <end position="69"/>
    </location>
</feature>
<dbReference type="PANTHER" id="PTHR30136">
    <property type="entry name" value="HELIX-TURN-HELIX TRANSCRIPTIONAL REGULATOR, ICLR FAMILY"/>
    <property type="match status" value="1"/>
</dbReference>
<evidence type="ECO:0000313" key="6">
    <source>
        <dbReference type="EMBL" id="GAA3676615.1"/>
    </source>
</evidence>
<keyword evidence="3" id="KW-0804">Transcription</keyword>
<dbReference type="Proteomes" id="UP001500752">
    <property type="component" value="Unassembled WGS sequence"/>
</dbReference>
<feature type="domain" description="IclR-ED" evidence="5">
    <location>
        <begin position="70"/>
        <end position="247"/>
    </location>
</feature>
<dbReference type="SUPFAM" id="SSF46785">
    <property type="entry name" value="Winged helix' DNA-binding domain"/>
    <property type="match status" value="1"/>
</dbReference>
<dbReference type="InterPro" id="IPR036388">
    <property type="entry name" value="WH-like_DNA-bd_sf"/>
</dbReference>
<comment type="caution">
    <text evidence="6">The sequence shown here is derived from an EMBL/GenBank/DDBJ whole genome shotgun (WGS) entry which is preliminary data.</text>
</comment>
<name>A0ABP7C433_9MICC</name>
<evidence type="ECO:0000313" key="7">
    <source>
        <dbReference type="Proteomes" id="UP001500752"/>
    </source>
</evidence>
<accession>A0ABP7C433</accession>
<dbReference type="InterPro" id="IPR029016">
    <property type="entry name" value="GAF-like_dom_sf"/>
</dbReference>
<dbReference type="SMART" id="SM00346">
    <property type="entry name" value="HTH_ICLR"/>
    <property type="match status" value="1"/>
</dbReference>
<dbReference type="PROSITE" id="PS51077">
    <property type="entry name" value="HTH_ICLR"/>
    <property type="match status" value="1"/>
</dbReference>
<dbReference type="PROSITE" id="PS51078">
    <property type="entry name" value="ICLR_ED"/>
    <property type="match status" value="1"/>
</dbReference>
<dbReference type="Gene3D" id="1.10.10.10">
    <property type="entry name" value="Winged helix-like DNA-binding domain superfamily/Winged helix DNA-binding domain"/>
    <property type="match status" value="1"/>
</dbReference>
<dbReference type="InterPro" id="IPR014757">
    <property type="entry name" value="Tscrpt_reg_IclR_C"/>
</dbReference>
<keyword evidence="7" id="KW-1185">Reference proteome</keyword>
<evidence type="ECO:0000256" key="1">
    <source>
        <dbReference type="ARBA" id="ARBA00023015"/>
    </source>
</evidence>